<dbReference type="Proteomes" id="UP000005237">
    <property type="component" value="Unassembled WGS sequence"/>
</dbReference>
<accession>A0A8R1EQG1</accession>
<proteinExistence type="predicted"/>
<sequence length="135" mass="14710">MSRIDGYQPFSVAILLRKNTPEELLSSDQNAAANNTDALDGNLTIEEQLLDEDDKNNLTTSSQSPTSSAKPTTTLSPAISTTKKSGKPRAPSFAGWSFFIGIIVAFLIIGIAVFVVKFFCQKRRSTNTVPYTAYQ</sequence>
<dbReference type="AlphaFoldDB" id="A0A8R1EQG1"/>
<feature type="compositionally biased region" description="Polar residues" evidence="1">
    <location>
        <begin position="57"/>
        <end position="83"/>
    </location>
</feature>
<feature type="transmembrane region" description="Helical" evidence="2">
    <location>
        <begin position="93"/>
        <end position="116"/>
    </location>
</feature>
<name>A0A8R1EQG1_CAEJA</name>
<keyword evidence="2" id="KW-1133">Transmembrane helix</keyword>
<keyword evidence="2" id="KW-0472">Membrane</keyword>
<feature type="region of interest" description="Disordered" evidence="1">
    <location>
        <begin position="50"/>
        <end position="90"/>
    </location>
</feature>
<evidence type="ECO:0000256" key="1">
    <source>
        <dbReference type="SAM" id="MobiDB-lite"/>
    </source>
</evidence>
<organism evidence="3 4">
    <name type="scientific">Caenorhabditis japonica</name>
    <dbReference type="NCBI Taxonomy" id="281687"/>
    <lineage>
        <taxon>Eukaryota</taxon>
        <taxon>Metazoa</taxon>
        <taxon>Ecdysozoa</taxon>
        <taxon>Nematoda</taxon>
        <taxon>Chromadorea</taxon>
        <taxon>Rhabditida</taxon>
        <taxon>Rhabditina</taxon>
        <taxon>Rhabditomorpha</taxon>
        <taxon>Rhabditoidea</taxon>
        <taxon>Rhabditidae</taxon>
        <taxon>Peloderinae</taxon>
        <taxon>Caenorhabditis</taxon>
    </lineage>
</organism>
<evidence type="ECO:0000313" key="4">
    <source>
        <dbReference type="Proteomes" id="UP000005237"/>
    </source>
</evidence>
<dbReference type="EnsemblMetazoa" id="CJA40689.1">
    <property type="protein sequence ID" value="CJA40689.1"/>
    <property type="gene ID" value="WBGene00216537"/>
</dbReference>
<reference evidence="3" key="2">
    <citation type="submission" date="2022-06" db="UniProtKB">
        <authorList>
            <consortium name="EnsemblMetazoa"/>
        </authorList>
    </citation>
    <scope>IDENTIFICATION</scope>
    <source>
        <strain evidence="3">DF5081</strain>
    </source>
</reference>
<evidence type="ECO:0000256" key="2">
    <source>
        <dbReference type="SAM" id="Phobius"/>
    </source>
</evidence>
<protein>
    <submittedName>
        <fullName evidence="3">Uncharacterized protein</fullName>
    </submittedName>
</protein>
<reference evidence="4" key="1">
    <citation type="submission" date="2010-08" db="EMBL/GenBank/DDBJ databases">
        <authorList>
            <consortium name="Caenorhabditis japonica Sequencing Consortium"/>
            <person name="Wilson R.K."/>
        </authorList>
    </citation>
    <scope>NUCLEOTIDE SEQUENCE [LARGE SCALE GENOMIC DNA]</scope>
    <source>
        <strain evidence="4">DF5081</strain>
    </source>
</reference>
<evidence type="ECO:0000313" key="3">
    <source>
        <dbReference type="EnsemblMetazoa" id="CJA40689.1"/>
    </source>
</evidence>
<keyword evidence="2" id="KW-0812">Transmembrane</keyword>
<keyword evidence="4" id="KW-1185">Reference proteome</keyword>